<name>A0A833VLT5_9POAL</name>
<keyword evidence="2" id="KW-1185">Reference proteome</keyword>
<dbReference type="Pfam" id="PF06101">
    <property type="entry name" value="Vps62"/>
    <property type="match status" value="1"/>
</dbReference>
<dbReference type="AlphaFoldDB" id="A0A833VLT5"/>
<evidence type="ECO:0008006" key="3">
    <source>
        <dbReference type="Google" id="ProtNLM"/>
    </source>
</evidence>
<sequence length="560" mass="63045">MDCNWFCWNRNHDFAFKEPQLFSLPMPIPEWPQGGGFAEGKICIGELEVAMVTELESIWSCSYSKKGIKGATFYKPKEVPEGFYCLGHYGQPNNQPLHGFLLLAREITCNAESAFPALQKPVDYRLIWSSFSWRGDESGEECGYFWLPIPPEGYRSLGFIVTKGPTTPSLDLVRCVRTDLTDTCEAYDIIVDMEPMFPDFPCEFWKARPCHRGILGKGVPVGTFFCTTDCVHDEPGTFCLKNLDSSLQAMPNLEQVHSLINHYGPTVFFHPKEIYLPSSVSWFFKNGATLYKKGVKMGEKILSNGSNLPKGGENDGKYWIGLLDDSRNDSVKLGNLESAELYVHVKPAYGGTFTDIAMWVFSPFNGPATVKVGIVNFPLSKVGQHVSDWEHFTLRVSNFTGELWSVYFSQHSGGEWVEASNLEFMTGSNKPVIYSSKSGHASFPHKGNYLQGSEKYGIGVRNDADRSEFAVDSSTKYKIVAAEYLGDDVVEPCWLQYMREWGPKVTYDSTSELVKILGFLPFNLRRRAENIFDSLPMELYGEEGPTGPKEKNNWVGDERC</sequence>
<dbReference type="Proteomes" id="UP000623129">
    <property type="component" value="Unassembled WGS sequence"/>
</dbReference>
<evidence type="ECO:0000313" key="1">
    <source>
        <dbReference type="EMBL" id="KAF3328109.1"/>
    </source>
</evidence>
<organism evidence="1 2">
    <name type="scientific">Carex littledalei</name>
    <dbReference type="NCBI Taxonomy" id="544730"/>
    <lineage>
        <taxon>Eukaryota</taxon>
        <taxon>Viridiplantae</taxon>
        <taxon>Streptophyta</taxon>
        <taxon>Embryophyta</taxon>
        <taxon>Tracheophyta</taxon>
        <taxon>Spermatophyta</taxon>
        <taxon>Magnoliopsida</taxon>
        <taxon>Liliopsida</taxon>
        <taxon>Poales</taxon>
        <taxon>Cyperaceae</taxon>
        <taxon>Cyperoideae</taxon>
        <taxon>Cariceae</taxon>
        <taxon>Carex</taxon>
        <taxon>Carex subgen. Euthyceras</taxon>
    </lineage>
</organism>
<dbReference type="PANTHER" id="PTHR48203">
    <property type="entry name" value="BNAC01G40110D PROTEIN"/>
    <property type="match status" value="1"/>
</dbReference>
<dbReference type="PANTHER" id="PTHR48203:SF1">
    <property type="entry name" value="VACUOLAR PROTEIN SORTING-ASSOCIATED PROTEIN 62"/>
    <property type="match status" value="1"/>
</dbReference>
<proteinExistence type="predicted"/>
<comment type="caution">
    <text evidence="1">The sequence shown here is derived from an EMBL/GenBank/DDBJ whole genome shotgun (WGS) entry which is preliminary data.</text>
</comment>
<reference evidence="1" key="1">
    <citation type="submission" date="2020-01" db="EMBL/GenBank/DDBJ databases">
        <title>Genome sequence of Kobresia littledalei, the first chromosome-level genome in the family Cyperaceae.</title>
        <authorList>
            <person name="Qu G."/>
        </authorList>
    </citation>
    <scope>NUCLEOTIDE SEQUENCE</scope>
    <source>
        <strain evidence="1">C.B.Clarke</strain>
        <tissue evidence="1">Leaf</tissue>
    </source>
</reference>
<dbReference type="InterPro" id="IPR009291">
    <property type="entry name" value="Vps62"/>
</dbReference>
<evidence type="ECO:0000313" key="2">
    <source>
        <dbReference type="Proteomes" id="UP000623129"/>
    </source>
</evidence>
<protein>
    <recommendedName>
        <fullName evidence="3">Vacuolar protein sorting-associated protein 62</fullName>
    </recommendedName>
</protein>
<dbReference type="EMBL" id="SWLB01000016">
    <property type="protein sequence ID" value="KAF3328109.1"/>
    <property type="molecule type" value="Genomic_DNA"/>
</dbReference>
<accession>A0A833VLT5</accession>
<dbReference type="OrthoDB" id="188042at2759"/>
<gene>
    <name evidence="1" type="ORF">FCM35_KLT06715</name>
</gene>